<protein>
    <recommendedName>
        <fullName evidence="5">Lipoprotein</fullName>
    </recommendedName>
</protein>
<dbReference type="OrthoDB" id="6388807at2"/>
<keyword evidence="2" id="KW-0732">Signal</keyword>
<dbReference type="AlphaFoldDB" id="A0A1M5VRG6"/>
<evidence type="ECO:0000256" key="1">
    <source>
        <dbReference type="SAM" id="MobiDB-lite"/>
    </source>
</evidence>
<evidence type="ECO:0000313" key="3">
    <source>
        <dbReference type="EMBL" id="SHH77849.1"/>
    </source>
</evidence>
<evidence type="ECO:0000256" key="2">
    <source>
        <dbReference type="SAM" id="SignalP"/>
    </source>
</evidence>
<evidence type="ECO:0000313" key="4">
    <source>
        <dbReference type="Proteomes" id="UP000184268"/>
    </source>
</evidence>
<feature type="signal peptide" evidence="2">
    <location>
        <begin position="1"/>
        <end position="19"/>
    </location>
</feature>
<feature type="chain" id="PRO_5009914493" description="Lipoprotein" evidence="2">
    <location>
        <begin position="20"/>
        <end position="122"/>
    </location>
</feature>
<organism evidence="3 4">
    <name type="scientific">Ferrimonas marina</name>
    <dbReference type="NCBI Taxonomy" id="299255"/>
    <lineage>
        <taxon>Bacteria</taxon>
        <taxon>Pseudomonadati</taxon>
        <taxon>Pseudomonadota</taxon>
        <taxon>Gammaproteobacteria</taxon>
        <taxon>Alteromonadales</taxon>
        <taxon>Ferrimonadaceae</taxon>
        <taxon>Ferrimonas</taxon>
    </lineage>
</organism>
<feature type="region of interest" description="Disordered" evidence="1">
    <location>
        <begin position="54"/>
        <end position="76"/>
    </location>
</feature>
<reference evidence="3 4" key="1">
    <citation type="submission" date="2016-11" db="EMBL/GenBank/DDBJ databases">
        <authorList>
            <person name="Jaros S."/>
            <person name="Januszkiewicz K."/>
            <person name="Wedrychowicz H."/>
        </authorList>
    </citation>
    <scope>NUCLEOTIDE SEQUENCE [LARGE SCALE GENOMIC DNA]</scope>
    <source>
        <strain evidence="3 4">DSM 16917</strain>
    </source>
</reference>
<name>A0A1M5VRG6_9GAMM</name>
<dbReference type="EMBL" id="FQXG01000004">
    <property type="protein sequence ID" value="SHH77849.1"/>
    <property type="molecule type" value="Genomic_DNA"/>
</dbReference>
<dbReference type="Proteomes" id="UP000184268">
    <property type="component" value="Unassembled WGS sequence"/>
</dbReference>
<accession>A0A1M5VRG6</accession>
<proteinExistence type="predicted"/>
<dbReference type="RefSeq" id="WP_067657078.1">
    <property type="nucleotide sequence ID" value="NZ_FQXG01000004.1"/>
</dbReference>
<sequence>MLRTLPLLGLILLTGCSSAGPKPLPEDNHAFSFDTGQDGETEFVFTYFGEEAAPDPRLRRLQQRPTSDSGPVPGSGAYVDEHQLFLLLERELDANELCLDGYRIIKRRPTRHGITMQGRCAG</sequence>
<gene>
    <name evidence="3" type="ORF">SAMN02745129_2940</name>
</gene>
<evidence type="ECO:0008006" key="5">
    <source>
        <dbReference type="Google" id="ProtNLM"/>
    </source>
</evidence>
<dbReference type="PROSITE" id="PS51257">
    <property type="entry name" value="PROKAR_LIPOPROTEIN"/>
    <property type="match status" value="1"/>
</dbReference>
<keyword evidence="4" id="KW-1185">Reference proteome</keyword>